<feature type="domain" description="GS catalytic" evidence="17">
    <location>
        <begin position="163"/>
        <end position="505"/>
    </location>
</feature>
<dbReference type="PROSITE" id="PS00180">
    <property type="entry name" value="GLNA_1"/>
    <property type="match status" value="1"/>
</dbReference>
<dbReference type="SMART" id="SM01230">
    <property type="entry name" value="Gln-synt_C"/>
    <property type="match status" value="1"/>
</dbReference>
<evidence type="ECO:0000259" key="16">
    <source>
        <dbReference type="PROSITE" id="PS51986"/>
    </source>
</evidence>
<dbReference type="FunFam" id="3.10.20.70:FF:000004">
    <property type="entry name" value="Glutamine synthetase"/>
    <property type="match status" value="1"/>
</dbReference>
<comment type="caution">
    <text evidence="18">The sequence shown here is derived from an EMBL/GenBank/DDBJ whole genome shotgun (WGS) entry which is preliminary data.</text>
</comment>
<dbReference type="InterPro" id="IPR008146">
    <property type="entry name" value="Gln_synth_cat_dom"/>
</dbReference>
<evidence type="ECO:0000256" key="8">
    <source>
        <dbReference type="ARBA" id="ARBA00022741"/>
    </source>
</evidence>
<evidence type="ECO:0000256" key="4">
    <source>
        <dbReference type="ARBA" id="ARBA00012937"/>
    </source>
</evidence>
<proteinExistence type="inferred from homology"/>
<feature type="region of interest" description="Disordered" evidence="14">
    <location>
        <begin position="97"/>
        <end position="116"/>
    </location>
</feature>
<evidence type="ECO:0000256" key="10">
    <source>
        <dbReference type="ARBA" id="ARBA00022946"/>
    </source>
</evidence>
<dbReference type="InterPro" id="IPR008147">
    <property type="entry name" value="Gln_synt_N"/>
</dbReference>
<sequence length="600" mass="66221">MAQILAPSTQWKMKIAEIYSTYNTPTTSKMSSLLLRQNKKGAPTSSNKFQVLAIKSENSTINRLENLLNLDITPYTNKIIAEYIWIGGTGIDMRSKSRTIPSPVEHPSEIPKWNYDGSSTGQTTGVDSEVYLYPQAIFKDPFRGGDNILVICDSYTQEGEPIPTNKRRRAAEIFSHPKVVAEVPWFGIEQEYTLLQKNVKWPLGWPLGGYPGPQGPYYCGTGADKSFGRDIADAHYKACLYAGINISGTNGEVMPGQWEYQVGPCVGIEAADHIWCSRYILERITEQAGVVLSFDPKPIEGDWNGAGCHTNFSTKSMREDDGYEVIKKAIINLSLRHKEHISAYGEGNERRLTGKHETTNIDTFSWGVANRGCSIRVGRDTEKNGKGYMEDRRPASNMDPYVVTALLAETSILWEPTLEAEALAAQNTSLKASRRAMASKSAALLLSVLNLVLYFIVLVIASWAVNHAIQRTRETASVLSTPAHLFPIYFPMGNMATGFFIIFALIAGVVGFTTSLTGLHNISKWNASNLYAAAMSSMATWALTLLAMGFACKEIQLGWTDSNLRTLEIITIIVSGTQLLNTGIIHIGVSEIISYRDGRV</sequence>
<gene>
    <name evidence="18" type="ORF">Ahy_B01g055825</name>
</gene>
<keyword evidence="19" id="KW-1185">Reference proteome</keyword>
<evidence type="ECO:0000256" key="15">
    <source>
        <dbReference type="SAM" id="Phobius"/>
    </source>
</evidence>
<feature type="transmembrane region" description="Helical" evidence="15">
    <location>
        <begin position="486"/>
        <end position="510"/>
    </location>
</feature>
<accession>A0A445AX76</accession>
<dbReference type="Gene3D" id="3.10.20.70">
    <property type="entry name" value="Glutamine synthetase, N-terminal domain"/>
    <property type="match status" value="1"/>
</dbReference>
<dbReference type="PROSITE" id="PS51986">
    <property type="entry name" value="GS_BETA_GRASP"/>
    <property type="match status" value="1"/>
</dbReference>
<dbReference type="STRING" id="3818.A0A445AX76"/>
<dbReference type="EMBL" id="SDMP01000011">
    <property type="protein sequence ID" value="RYR31039.1"/>
    <property type="molecule type" value="Genomic_DNA"/>
</dbReference>
<feature type="domain" description="GS beta-grasp" evidence="16">
    <location>
        <begin position="79"/>
        <end position="159"/>
    </location>
</feature>
<dbReference type="GO" id="GO:0004356">
    <property type="term" value="F:glutamine synthetase activity"/>
    <property type="evidence" value="ECO:0007669"/>
    <property type="project" value="UniProtKB-EC"/>
</dbReference>
<evidence type="ECO:0000256" key="11">
    <source>
        <dbReference type="PROSITE-ProRule" id="PRU01330"/>
    </source>
</evidence>
<dbReference type="AlphaFoldDB" id="A0A445AX76"/>
<keyword evidence="15" id="KW-0812">Transmembrane</keyword>
<evidence type="ECO:0000256" key="9">
    <source>
        <dbReference type="ARBA" id="ARBA00022840"/>
    </source>
</evidence>
<dbReference type="Gene3D" id="3.30.590.10">
    <property type="entry name" value="Glutamine synthetase/guanido kinase, catalytic domain"/>
    <property type="match status" value="1"/>
</dbReference>
<evidence type="ECO:0000259" key="17">
    <source>
        <dbReference type="PROSITE" id="PS51987"/>
    </source>
</evidence>
<dbReference type="SUPFAM" id="SSF55931">
    <property type="entry name" value="Glutamine synthetase/guanido kinase"/>
    <property type="match status" value="1"/>
</dbReference>
<dbReference type="GO" id="GO:0005524">
    <property type="term" value="F:ATP binding"/>
    <property type="evidence" value="ECO:0007669"/>
    <property type="project" value="UniProtKB-KW"/>
</dbReference>
<dbReference type="InterPro" id="IPR036651">
    <property type="entry name" value="Gln_synt_N_sf"/>
</dbReference>
<dbReference type="FunFam" id="3.30.590.10:FF:000004">
    <property type="entry name" value="Glutamine synthetase"/>
    <property type="match status" value="1"/>
</dbReference>
<keyword evidence="6 13" id="KW-0436">Ligase</keyword>
<protein>
    <recommendedName>
        <fullName evidence="4 13">Glutamine synthetase</fullName>
        <ecNumber evidence="4 13">6.3.1.2</ecNumber>
    </recommendedName>
</protein>
<dbReference type="GO" id="GO:0009507">
    <property type="term" value="C:chloroplast"/>
    <property type="evidence" value="ECO:0007669"/>
    <property type="project" value="UniProtKB-SubCell"/>
</dbReference>
<evidence type="ECO:0000256" key="2">
    <source>
        <dbReference type="ARBA" id="ARBA00009897"/>
    </source>
</evidence>
<evidence type="ECO:0000256" key="12">
    <source>
        <dbReference type="RuleBase" id="RU000384"/>
    </source>
</evidence>
<evidence type="ECO:0000256" key="14">
    <source>
        <dbReference type="SAM" id="MobiDB-lite"/>
    </source>
</evidence>
<dbReference type="InterPro" id="IPR027302">
    <property type="entry name" value="Gln_synth_N_conserv_site"/>
</dbReference>
<dbReference type="Pfam" id="PF05512">
    <property type="entry name" value="AWPM-19"/>
    <property type="match status" value="1"/>
</dbReference>
<comment type="subunit">
    <text evidence="3">Homooctamer.</text>
</comment>
<dbReference type="PANTHER" id="PTHR20852">
    <property type="entry name" value="GLUTAMINE SYNTHETASE"/>
    <property type="match status" value="1"/>
</dbReference>
<dbReference type="Proteomes" id="UP000289738">
    <property type="component" value="Chromosome B01"/>
</dbReference>
<keyword evidence="9 13" id="KW-0067">ATP-binding</keyword>
<dbReference type="PROSITE" id="PS00181">
    <property type="entry name" value="GLNA_ATP"/>
    <property type="match status" value="1"/>
</dbReference>
<dbReference type="Pfam" id="PF00120">
    <property type="entry name" value="Gln-synt_C"/>
    <property type="match status" value="1"/>
</dbReference>
<dbReference type="PANTHER" id="PTHR20852:SF118">
    <property type="entry name" value="GLUTAMINE SYNTHETASE, CHLOROPLASTIC_MITOCHONDRIAL"/>
    <property type="match status" value="1"/>
</dbReference>
<evidence type="ECO:0000313" key="18">
    <source>
        <dbReference type="EMBL" id="RYR31039.1"/>
    </source>
</evidence>
<keyword evidence="15" id="KW-0472">Membrane</keyword>
<evidence type="ECO:0000313" key="19">
    <source>
        <dbReference type="Proteomes" id="UP000289738"/>
    </source>
</evidence>
<dbReference type="InterPro" id="IPR027303">
    <property type="entry name" value="Gln_synth_gly_rich_site"/>
</dbReference>
<comment type="subcellular location">
    <subcellularLocation>
        <location evidence="1">Plastid</location>
        <location evidence="1">Chloroplast</location>
    </subcellularLocation>
</comment>
<dbReference type="InterPro" id="IPR008390">
    <property type="entry name" value="AWPM-19"/>
</dbReference>
<comment type="catalytic activity">
    <reaction evidence="13">
        <text>L-glutamate + NH4(+) + ATP = L-glutamine + ADP + phosphate + H(+)</text>
        <dbReference type="Rhea" id="RHEA:16169"/>
        <dbReference type="ChEBI" id="CHEBI:15378"/>
        <dbReference type="ChEBI" id="CHEBI:28938"/>
        <dbReference type="ChEBI" id="CHEBI:29985"/>
        <dbReference type="ChEBI" id="CHEBI:30616"/>
        <dbReference type="ChEBI" id="CHEBI:43474"/>
        <dbReference type="ChEBI" id="CHEBI:58359"/>
        <dbReference type="ChEBI" id="CHEBI:456216"/>
        <dbReference type="EC" id="6.3.1.2"/>
    </reaction>
</comment>
<evidence type="ECO:0000256" key="1">
    <source>
        <dbReference type="ARBA" id="ARBA00004229"/>
    </source>
</evidence>
<feature type="transmembrane region" description="Helical" evidence="15">
    <location>
        <begin position="530"/>
        <end position="552"/>
    </location>
</feature>
<comment type="similarity">
    <text evidence="2 11 12">Belongs to the glutamine synthetase family.</text>
</comment>
<evidence type="ECO:0000256" key="13">
    <source>
        <dbReference type="RuleBase" id="RU004356"/>
    </source>
</evidence>
<dbReference type="GO" id="GO:0006542">
    <property type="term" value="P:glutamine biosynthetic process"/>
    <property type="evidence" value="ECO:0007669"/>
    <property type="project" value="InterPro"/>
</dbReference>
<keyword evidence="10" id="KW-0809">Transit peptide</keyword>
<dbReference type="EC" id="6.3.1.2" evidence="4 13"/>
<evidence type="ECO:0000256" key="5">
    <source>
        <dbReference type="ARBA" id="ARBA00022528"/>
    </source>
</evidence>
<dbReference type="InterPro" id="IPR050292">
    <property type="entry name" value="Glutamine_Synthetase"/>
</dbReference>
<dbReference type="SUPFAM" id="SSF54368">
    <property type="entry name" value="Glutamine synthetase, N-terminal domain"/>
    <property type="match status" value="1"/>
</dbReference>
<keyword evidence="8 13" id="KW-0547">Nucleotide-binding</keyword>
<organism evidence="18 19">
    <name type="scientific">Arachis hypogaea</name>
    <name type="common">Peanut</name>
    <dbReference type="NCBI Taxonomy" id="3818"/>
    <lineage>
        <taxon>Eukaryota</taxon>
        <taxon>Viridiplantae</taxon>
        <taxon>Streptophyta</taxon>
        <taxon>Embryophyta</taxon>
        <taxon>Tracheophyta</taxon>
        <taxon>Spermatophyta</taxon>
        <taxon>Magnoliopsida</taxon>
        <taxon>eudicotyledons</taxon>
        <taxon>Gunneridae</taxon>
        <taxon>Pentapetalae</taxon>
        <taxon>rosids</taxon>
        <taxon>fabids</taxon>
        <taxon>Fabales</taxon>
        <taxon>Fabaceae</taxon>
        <taxon>Papilionoideae</taxon>
        <taxon>50 kb inversion clade</taxon>
        <taxon>dalbergioids sensu lato</taxon>
        <taxon>Dalbergieae</taxon>
        <taxon>Pterocarpus clade</taxon>
        <taxon>Arachis</taxon>
    </lineage>
</organism>
<evidence type="ECO:0000256" key="6">
    <source>
        <dbReference type="ARBA" id="ARBA00022598"/>
    </source>
</evidence>
<reference evidence="18 19" key="1">
    <citation type="submission" date="2019-01" db="EMBL/GenBank/DDBJ databases">
        <title>Sequencing of cultivated peanut Arachis hypogaea provides insights into genome evolution and oil improvement.</title>
        <authorList>
            <person name="Chen X."/>
        </authorList>
    </citation>
    <scope>NUCLEOTIDE SEQUENCE [LARGE SCALE GENOMIC DNA]</scope>
    <source>
        <strain evidence="19">cv. Fuhuasheng</strain>
        <tissue evidence="18">Leaves</tissue>
    </source>
</reference>
<name>A0A445AX76_ARAHY</name>
<feature type="transmembrane region" description="Helical" evidence="15">
    <location>
        <begin position="442"/>
        <end position="465"/>
    </location>
</feature>
<keyword evidence="5" id="KW-0150">Chloroplast</keyword>
<dbReference type="InterPro" id="IPR014746">
    <property type="entry name" value="Gln_synth/guanido_kin_cat_dom"/>
</dbReference>
<evidence type="ECO:0000256" key="7">
    <source>
        <dbReference type="ARBA" id="ARBA00022640"/>
    </source>
</evidence>
<evidence type="ECO:0000256" key="3">
    <source>
        <dbReference type="ARBA" id="ARBA00011823"/>
    </source>
</evidence>
<dbReference type="PROSITE" id="PS51987">
    <property type="entry name" value="GS_CATALYTIC"/>
    <property type="match status" value="1"/>
</dbReference>
<keyword evidence="7" id="KW-0934">Plastid</keyword>
<keyword evidence="15" id="KW-1133">Transmembrane helix</keyword>